<accession>A0A0A9HEC4</accession>
<sequence>MRISATLNRCICRLLVGQHYAPYNIAGLIAVL</sequence>
<dbReference type="EMBL" id="GBRH01164700">
    <property type="protein sequence ID" value="JAE33196.1"/>
    <property type="molecule type" value="Transcribed_RNA"/>
</dbReference>
<reference evidence="1" key="1">
    <citation type="submission" date="2014-09" db="EMBL/GenBank/DDBJ databases">
        <authorList>
            <person name="Magalhaes I.L.F."/>
            <person name="Oliveira U."/>
            <person name="Santos F.R."/>
            <person name="Vidigal T.H.D.A."/>
            <person name="Brescovit A.D."/>
            <person name="Santos A.J."/>
        </authorList>
    </citation>
    <scope>NUCLEOTIDE SEQUENCE</scope>
    <source>
        <tissue evidence="1">Shoot tissue taken approximately 20 cm above the soil surface</tissue>
    </source>
</reference>
<protein>
    <submittedName>
        <fullName evidence="1">Uncharacterized protein</fullName>
    </submittedName>
</protein>
<name>A0A0A9HEC4_ARUDO</name>
<evidence type="ECO:0000313" key="1">
    <source>
        <dbReference type="EMBL" id="JAE33196.1"/>
    </source>
</evidence>
<reference evidence="1" key="2">
    <citation type="journal article" date="2015" name="Data Brief">
        <title>Shoot transcriptome of the giant reed, Arundo donax.</title>
        <authorList>
            <person name="Barrero R.A."/>
            <person name="Guerrero F.D."/>
            <person name="Moolhuijzen P."/>
            <person name="Goolsby J.A."/>
            <person name="Tidwell J."/>
            <person name="Bellgard S.E."/>
            <person name="Bellgard M.I."/>
        </authorList>
    </citation>
    <scope>NUCLEOTIDE SEQUENCE</scope>
    <source>
        <tissue evidence="1">Shoot tissue taken approximately 20 cm above the soil surface</tissue>
    </source>
</reference>
<organism evidence="1">
    <name type="scientific">Arundo donax</name>
    <name type="common">Giant reed</name>
    <name type="synonym">Donax arundinaceus</name>
    <dbReference type="NCBI Taxonomy" id="35708"/>
    <lineage>
        <taxon>Eukaryota</taxon>
        <taxon>Viridiplantae</taxon>
        <taxon>Streptophyta</taxon>
        <taxon>Embryophyta</taxon>
        <taxon>Tracheophyta</taxon>
        <taxon>Spermatophyta</taxon>
        <taxon>Magnoliopsida</taxon>
        <taxon>Liliopsida</taxon>
        <taxon>Poales</taxon>
        <taxon>Poaceae</taxon>
        <taxon>PACMAD clade</taxon>
        <taxon>Arundinoideae</taxon>
        <taxon>Arundineae</taxon>
        <taxon>Arundo</taxon>
    </lineage>
</organism>
<dbReference type="AlphaFoldDB" id="A0A0A9HEC4"/>
<proteinExistence type="predicted"/>